<dbReference type="Pfam" id="PF00415">
    <property type="entry name" value="RCC1"/>
    <property type="match status" value="2"/>
</dbReference>
<sequence>MSEAVTPQLAAGEKHSVAPHSDGTVYAWGDNTFGQLGTGQSGAGLFSGLPVRVKGLTDVVAIAARANHTLALRADGTVWGWGQNEWGVLGDGTQNRSSPTCSSDESNGCGGDCDRSVS</sequence>
<dbReference type="PANTHER" id="PTHR22870:SF408">
    <property type="entry name" value="OS09G0560450 PROTEIN"/>
    <property type="match status" value="1"/>
</dbReference>
<reference evidence="4" key="1">
    <citation type="submission" date="2020-01" db="EMBL/GenBank/DDBJ databases">
        <title>Caldichromatium gen. nov., sp. nov., a thermophilic purple sulfur bacterium member of the family Chromatiaceae isolated from Nakabusa hot spring, Japan.</title>
        <authorList>
            <person name="Saini M.K."/>
            <person name="Hanada S."/>
            <person name="Tank M."/>
        </authorList>
    </citation>
    <scope>NUCLEOTIDE SEQUENCE [LARGE SCALE GENOMIC DNA]</scope>
    <source>
        <strain evidence="4">No.7</strain>
    </source>
</reference>
<evidence type="ECO:0000256" key="1">
    <source>
        <dbReference type="ARBA" id="ARBA00022737"/>
    </source>
</evidence>
<organism evidence="3 4">
    <name type="scientific">Caldichromatium japonicum</name>
    <dbReference type="NCBI Taxonomy" id="2699430"/>
    <lineage>
        <taxon>Bacteria</taxon>
        <taxon>Pseudomonadati</taxon>
        <taxon>Pseudomonadota</taxon>
        <taxon>Gammaproteobacteria</taxon>
        <taxon>Chromatiales</taxon>
        <taxon>Chromatiaceae</taxon>
        <taxon>Caldichromatium</taxon>
    </lineage>
</organism>
<keyword evidence="4" id="KW-1185">Reference proteome</keyword>
<name>A0A6G7VFU2_9GAMM</name>
<feature type="region of interest" description="Disordered" evidence="2">
    <location>
        <begin position="1"/>
        <end position="23"/>
    </location>
</feature>
<dbReference type="AlphaFoldDB" id="A0A6G7VFU2"/>
<protein>
    <submittedName>
        <fullName evidence="3">Uncharacterized protein</fullName>
    </submittedName>
</protein>
<dbReference type="PROSITE" id="PS50012">
    <property type="entry name" value="RCC1_3"/>
    <property type="match status" value="1"/>
</dbReference>
<dbReference type="Proteomes" id="UP000502699">
    <property type="component" value="Chromosome"/>
</dbReference>
<dbReference type="InterPro" id="IPR000408">
    <property type="entry name" value="Reg_chr_condens"/>
</dbReference>
<dbReference type="SUPFAM" id="SSF50985">
    <property type="entry name" value="RCC1/BLIP-II"/>
    <property type="match status" value="1"/>
</dbReference>
<dbReference type="EMBL" id="CP048029">
    <property type="protein sequence ID" value="QIK38854.1"/>
    <property type="molecule type" value="Genomic_DNA"/>
</dbReference>
<dbReference type="RefSeq" id="WP_166271928.1">
    <property type="nucleotide sequence ID" value="NZ_CP048029.1"/>
</dbReference>
<dbReference type="KEGG" id="cjap:GWK36_13685"/>
<gene>
    <name evidence="3" type="ORF">GWK36_13685</name>
</gene>
<dbReference type="Gene3D" id="2.130.10.30">
    <property type="entry name" value="Regulator of chromosome condensation 1/beta-lactamase-inhibitor protein II"/>
    <property type="match status" value="1"/>
</dbReference>
<dbReference type="PRINTS" id="PR00633">
    <property type="entry name" value="RCCNDNSATION"/>
</dbReference>
<dbReference type="InterPro" id="IPR051210">
    <property type="entry name" value="Ub_ligase/GEF_domain"/>
</dbReference>
<dbReference type="InterPro" id="IPR009091">
    <property type="entry name" value="RCC1/BLIP-II"/>
</dbReference>
<proteinExistence type="predicted"/>
<keyword evidence="1" id="KW-0677">Repeat</keyword>
<evidence type="ECO:0000313" key="3">
    <source>
        <dbReference type="EMBL" id="QIK38854.1"/>
    </source>
</evidence>
<evidence type="ECO:0000256" key="2">
    <source>
        <dbReference type="SAM" id="MobiDB-lite"/>
    </source>
</evidence>
<accession>A0A6G7VFU2</accession>
<feature type="region of interest" description="Disordered" evidence="2">
    <location>
        <begin position="89"/>
        <end position="118"/>
    </location>
</feature>
<feature type="compositionally biased region" description="Polar residues" evidence="2">
    <location>
        <begin position="92"/>
        <end position="106"/>
    </location>
</feature>
<dbReference type="PANTHER" id="PTHR22870">
    <property type="entry name" value="REGULATOR OF CHROMOSOME CONDENSATION"/>
    <property type="match status" value="1"/>
</dbReference>
<evidence type="ECO:0000313" key="4">
    <source>
        <dbReference type="Proteomes" id="UP000502699"/>
    </source>
</evidence>